<dbReference type="Gene3D" id="3.80.10.10">
    <property type="entry name" value="Ribonuclease Inhibitor"/>
    <property type="match status" value="1"/>
</dbReference>
<organism evidence="1 2">
    <name type="scientific">Cloeon dipterum</name>
    <dbReference type="NCBI Taxonomy" id="197152"/>
    <lineage>
        <taxon>Eukaryota</taxon>
        <taxon>Metazoa</taxon>
        <taxon>Ecdysozoa</taxon>
        <taxon>Arthropoda</taxon>
        <taxon>Hexapoda</taxon>
        <taxon>Insecta</taxon>
        <taxon>Pterygota</taxon>
        <taxon>Palaeoptera</taxon>
        <taxon>Ephemeroptera</taxon>
        <taxon>Pisciforma</taxon>
        <taxon>Baetidae</taxon>
        <taxon>Cloeon</taxon>
    </lineage>
</organism>
<dbReference type="SUPFAM" id="SSF52058">
    <property type="entry name" value="L domain-like"/>
    <property type="match status" value="1"/>
</dbReference>
<name>A0A8S1DKE4_9INSE</name>
<evidence type="ECO:0000313" key="2">
    <source>
        <dbReference type="Proteomes" id="UP000494165"/>
    </source>
</evidence>
<dbReference type="InterPro" id="IPR032675">
    <property type="entry name" value="LRR_dom_sf"/>
</dbReference>
<dbReference type="EMBL" id="CADEPI010000213">
    <property type="protein sequence ID" value="CAB3380627.1"/>
    <property type="molecule type" value="Genomic_DNA"/>
</dbReference>
<dbReference type="Proteomes" id="UP000494165">
    <property type="component" value="Unassembled WGS sequence"/>
</dbReference>
<sequence length="491" mass="56542">MDRAVLDEVMLAFDQNAGAAGPRSRMFTGHPDTLIDVPFCKGKISQLRSELKSKRKFHFKGKPQPSLKKRIICYVLENQEKFCDYPHYFKSILSPEMNMDLLKELVVKSPAIGSTVYFDFLMCLLNENTKYFDSSLTPNMVNGRAVYQRLQERCHNLRYVHLGHSTPQNLICHPNLTGLVSLTFTAMAFDDNKLRSISRMTDLTHLHIKLGRDVTEYGISALSTLTKLQELKYIVQISLTSRHQNLMLTDDMEYNTTSYALWAYFKQNPVRQMGQRGLRLVDITDQHCQLGAILPEIEVLHVNNKFQEFTQETAMSLMNFKQLSEIYFKNCSVHLCHKFFSEYQNKLVEITIKNCRQSESGLDLGLLFFNCHNLKNISIESKFAPETSYELKQAYFNALECAILVGEEKMHPPEDICGLMLQSSNLVRLSINSDLINVLDRMEDQFELPKLQSLSFMTQREKPDDESNIVLQNNRPLHCVRALQSEICATT</sequence>
<reference evidence="1 2" key="1">
    <citation type="submission" date="2020-04" db="EMBL/GenBank/DDBJ databases">
        <authorList>
            <person name="Alioto T."/>
            <person name="Alioto T."/>
            <person name="Gomez Garrido J."/>
        </authorList>
    </citation>
    <scope>NUCLEOTIDE SEQUENCE [LARGE SCALE GENOMIC DNA]</scope>
</reference>
<gene>
    <name evidence="1" type="ORF">CLODIP_2_CD11859</name>
</gene>
<proteinExistence type="predicted"/>
<evidence type="ECO:0000313" key="1">
    <source>
        <dbReference type="EMBL" id="CAB3380627.1"/>
    </source>
</evidence>
<dbReference type="AlphaFoldDB" id="A0A8S1DKE4"/>
<comment type="caution">
    <text evidence="1">The sequence shown here is derived from an EMBL/GenBank/DDBJ whole genome shotgun (WGS) entry which is preliminary data.</text>
</comment>
<keyword evidence="2" id="KW-1185">Reference proteome</keyword>
<accession>A0A8S1DKE4</accession>
<protein>
    <submittedName>
        <fullName evidence="1">Uncharacterized protein</fullName>
    </submittedName>
</protein>